<dbReference type="GO" id="GO:0000156">
    <property type="term" value="F:phosphorelay response regulator activity"/>
    <property type="evidence" value="ECO:0007669"/>
    <property type="project" value="TreeGrafter"/>
</dbReference>
<evidence type="ECO:0000256" key="2">
    <source>
        <dbReference type="ARBA" id="ARBA00012438"/>
    </source>
</evidence>
<dbReference type="InterPro" id="IPR007891">
    <property type="entry name" value="CHASE3"/>
</dbReference>
<dbReference type="InterPro" id="IPR003661">
    <property type="entry name" value="HisK_dim/P_dom"/>
</dbReference>
<dbReference type="InterPro" id="IPR050351">
    <property type="entry name" value="BphY/WalK/GraS-like"/>
</dbReference>
<dbReference type="InterPro" id="IPR003594">
    <property type="entry name" value="HATPase_dom"/>
</dbReference>
<dbReference type="Pfam" id="PF00512">
    <property type="entry name" value="HisKA"/>
    <property type="match status" value="1"/>
</dbReference>
<evidence type="ECO:0000256" key="3">
    <source>
        <dbReference type="ARBA" id="ARBA00022553"/>
    </source>
</evidence>
<dbReference type="GO" id="GO:0007234">
    <property type="term" value="P:osmosensory signaling via phosphorelay pathway"/>
    <property type="evidence" value="ECO:0007669"/>
    <property type="project" value="TreeGrafter"/>
</dbReference>
<protein>
    <recommendedName>
        <fullName evidence="2">histidine kinase</fullName>
        <ecNumber evidence="2">2.7.13.3</ecNumber>
    </recommendedName>
</protein>
<evidence type="ECO:0000259" key="7">
    <source>
        <dbReference type="PROSITE" id="PS50109"/>
    </source>
</evidence>
<dbReference type="Pfam" id="PF05227">
    <property type="entry name" value="CHASE3"/>
    <property type="match status" value="1"/>
</dbReference>
<feature type="transmembrane region" description="Helical" evidence="6">
    <location>
        <begin position="183"/>
        <end position="207"/>
    </location>
</feature>
<dbReference type="SMART" id="SM00387">
    <property type="entry name" value="HATPase_c"/>
    <property type="match status" value="1"/>
</dbReference>
<keyword evidence="4" id="KW-0808">Transferase</keyword>
<feature type="domain" description="Histidine kinase" evidence="7">
    <location>
        <begin position="251"/>
        <end position="487"/>
    </location>
</feature>
<dbReference type="CDD" id="cd00082">
    <property type="entry name" value="HisKA"/>
    <property type="match status" value="1"/>
</dbReference>
<keyword evidence="6" id="KW-0472">Membrane</keyword>
<keyword evidence="6" id="KW-1133">Transmembrane helix</keyword>
<dbReference type="InterPro" id="IPR004358">
    <property type="entry name" value="Sig_transdc_His_kin-like_C"/>
</dbReference>
<reference evidence="8 9" key="1">
    <citation type="submission" date="2020-08" db="EMBL/GenBank/DDBJ databases">
        <title>Genomic Encyclopedia of Type Strains, Phase IV (KMG-IV): sequencing the most valuable type-strain genomes for metagenomic binning, comparative biology and taxonomic classification.</title>
        <authorList>
            <person name="Goeker M."/>
        </authorList>
    </citation>
    <scope>NUCLEOTIDE SEQUENCE [LARGE SCALE GENOMIC DNA]</scope>
    <source>
        <strain evidence="8 9">DSM 27568</strain>
    </source>
</reference>
<dbReference type="EMBL" id="JACIDY010000009">
    <property type="protein sequence ID" value="MBB3941421.1"/>
    <property type="molecule type" value="Genomic_DNA"/>
</dbReference>
<name>A0A7W6C0V0_9SPHN</name>
<evidence type="ECO:0000313" key="9">
    <source>
        <dbReference type="Proteomes" id="UP000561459"/>
    </source>
</evidence>
<gene>
    <name evidence="8" type="ORF">GGR39_003098</name>
</gene>
<dbReference type="EC" id="2.7.13.3" evidence="2"/>
<dbReference type="PRINTS" id="PR00344">
    <property type="entry name" value="BCTRLSENSOR"/>
</dbReference>
<dbReference type="SMART" id="SM00388">
    <property type="entry name" value="HisKA"/>
    <property type="match status" value="1"/>
</dbReference>
<evidence type="ECO:0000256" key="4">
    <source>
        <dbReference type="ARBA" id="ARBA00022679"/>
    </source>
</evidence>
<keyword evidence="3" id="KW-0597">Phosphoprotein</keyword>
<dbReference type="SUPFAM" id="SSF55874">
    <property type="entry name" value="ATPase domain of HSP90 chaperone/DNA topoisomerase II/histidine kinase"/>
    <property type="match status" value="1"/>
</dbReference>
<dbReference type="InterPro" id="IPR036890">
    <property type="entry name" value="HATPase_C_sf"/>
</dbReference>
<evidence type="ECO:0000256" key="5">
    <source>
        <dbReference type="ARBA" id="ARBA00022777"/>
    </source>
</evidence>
<sequence length="495" mass="54904">MNSIRQWGLVAERSFARIVVTLVGLGFLAVLVAGIGALLVMLRSEEHTRWVNHTYMVERHVSGIRLSLEEMRSARRGMLLGRAGGAAAYDAARRHLDAEIASAERLTQDNIVQQANVRELRGEANVLDTQYREALRGDETAHLDELARQQTAIRLIALANRMLAEERGLMKDRAEAQQATLRMFYAILGVAGVLLLFVGGASILIIVRYTRDLSHTRDELRALNTNLEGAVRVRTEDLQRANDEIQRFAYIVSHDLRAPLVNVMGFTSELEAALRPLSQLLEQVEATNPALVSADARLAVKEDLPEALGFIRASTQKMDRLINAILRLSREGRRNIAPDDVPLTPLAEGIVDGIRHLVDERGAQITVQPDMPTIFTDRLALEQVVSNLVENALKYLQPSRPGQIAILAEEAAGRIRIRIQDNGRGIDPRDHERIFDLFRRSGVQDQQGEGIGLAHVRTLAYRLGGTIGVTSQLGEGATFTIDLPARYEGDKERLA</sequence>
<dbReference type="Proteomes" id="UP000561459">
    <property type="component" value="Unassembled WGS sequence"/>
</dbReference>
<dbReference type="AlphaFoldDB" id="A0A7W6C0V0"/>
<dbReference type="PROSITE" id="PS50109">
    <property type="entry name" value="HIS_KIN"/>
    <property type="match status" value="1"/>
</dbReference>
<proteinExistence type="predicted"/>
<dbReference type="Gene3D" id="3.30.565.10">
    <property type="entry name" value="Histidine kinase-like ATPase, C-terminal domain"/>
    <property type="match status" value="1"/>
</dbReference>
<dbReference type="InterPro" id="IPR005467">
    <property type="entry name" value="His_kinase_dom"/>
</dbReference>
<evidence type="ECO:0000256" key="1">
    <source>
        <dbReference type="ARBA" id="ARBA00000085"/>
    </source>
</evidence>
<comment type="caution">
    <text evidence="8">The sequence shown here is derived from an EMBL/GenBank/DDBJ whole genome shotgun (WGS) entry which is preliminary data.</text>
</comment>
<dbReference type="Pfam" id="PF02518">
    <property type="entry name" value="HATPase_c"/>
    <property type="match status" value="1"/>
</dbReference>
<dbReference type="InterPro" id="IPR036097">
    <property type="entry name" value="HisK_dim/P_sf"/>
</dbReference>
<dbReference type="PANTHER" id="PTHR42878:SF15">
    <property type="entry name" value="BACTERIOPHYTOCHROME"/>
    <property type="match status" value="1"/>
</dbReference>
<dbReference type="GO" id="GO:0030295">
    <property type="term" value="F:protein kinase activator activity"/>
    <property type="evidence" value="ECO:0007669"/>
    <property type="project" value="TreeGrafter"/>
</dbReference>
<evidence type="ECO:0000313" key="8">
    <source>
        <dbReference type="EMBL" id="MBB3941421.1"/>
    </source>
</evidence>
<evidence type="ECO:0000256" key="6">
    <source>
        <dbReference type="SAM" id="Phobius"/>
    </source>
</evidence>
<feature type="transmembrane region" description="Helical" evidence="6">
    <location>
        <begin position="15"/>
        <end position="42"/>
    </location>
</feature>
<dbReference type="SUPFAM" id="SSF47384">
    <property type="entry name" value="Homodimeric domain of signal transducing histidine kinase"/>
    <property type="match status" value="1"/>
</dbReference>
<organism evidence="8 9">
    <name type="scientific">Novosphingobium fluoreni</name>
    <dbReference type="NCBI Taxonomy" id="1391222"/>
    <lineage>
        <taxon>Bacteria</taxon>
        <taxon>Pseudomonadati</taxon>
        <taxon>Pseudomonadota</taxon>
        <taxon>Alphaproteobacteria</taxon>
        <taxon>Sphingomonadales</taxon>
        <taxon>Sphingomonadaceae</taxon>
        <taxon>Novosphingobium</taxon>
    </lineage>
</organism>
<keyword evidence="5 8" id="KW-0418">Kinase</keyword>
<keyword evidence="6" id="KW-0812">Transmembrane</keyword>
<dbReference type="Gene3D" id="1.10.287.130">
    <property type="match status" value="1"/>
</dbReference>
<comment type="catalytic activity">
    <reaction evidence="1">
        <text>ATP + protein L-histidine = ADP + protein N-phospho-L-histidine.</text>
        <dbReference type="EC" id="2.7.13.3"/>
    </reaction>
</comment>
<keyword evidence="9" id="KW-1185">Reference proteome</keyword>
<accession>A0A7W6C0V0</accession>
<dbReference type="PANTHER" id="PTHR42878">
    <property type="entry name" value="TWO-COMPONENT HISTIDINE KINASE"/>
    <property type="match status" value="1"/>
</dbReference>
<dbReference type="RefSeq" id="WP_288486046.1">
    <property type="nucleotide sequence ID" value="NZ_JACIDY010000009.1"/>
</dbReference>
<dbReference type="GO" id="GO:0000155">
    <property type="term" value="F:phosphorelay sensor kinase activity"/>
    <property type="evidence" value="ECO:0007669"/>
    <property type="project" value="InterPro"/>
</dbReference>